<dbReference type="PANTHER" id="PTHR43715:SF1">
    <property type="entry name" value="GDP-MANNOSE 4,6 DEHYDRATASE"/>
    <property type="match status" value="1"/>
</dbReference>
<evidence type="ECO:0000256" key="3">
    <source>
        <dbReference type="ARBA" id="ARBA00011989"/>
    </source>
</evidence>
<keyword evidence="8" id="KW-1185">Reference proteome</keyword>
<dbReference type="RefSeq" id="WP_302723531.1">
    <property type="nucleotide sequence ID" value="NZ_JAULRU010000617.1"/>
</dbReference>
<proteinExistence type="inferred from homology"/>
<dbReference type="InterPro" id="IPR006368">
    <property type="entry name" value="GDP_Man_deHydtase"/>
</dbReference>
<dbReference type="HAMAP" id="MF_00955">
    <property type="entry name" value="GDP_Man_dehydratase"/>
    <property type="match status" value="1"/>
</dbReference>
<protein>
    <recommendedName>
        <fullName evidence="3 5">GDP-mannose 4,6-dehydratase</fullName>
        <ecNumber evidence="3 5">4.2.1.47</ecNumber>
    </recommendedName>
    <alternativeName>
        <fullName evidence="5">GDP-D-mannose dehydratase</fullName>
    </alternativeName>
</protein>
<gene>
    <name evidence="5 7" type="primary">gmd</name>
    <name evidence="7" type="ORF">SCD92_06690</name>
</gene>
<comment type="cofactor">
    <cofactor evidence="1 5">
        <name>NADP(+)</name>
        <dbReference type="ChEBI" id="CHEBI:58349"/>
    </cofactor>
</comment>
<dbReference type="EC" id="4.2.1.47" evidence="3 5"/>
<dbReference type="Gene3D" id="3.90.25.10">
    <property type="entry name" value="UDP-galactose 4-epimerase, domain 1"/>
    <property type="match status" value="1"/>
</dbReference>
<dbReference type="InterPro" id="IPR036291">
    <property type="entry name" value="NAD(P)-bd_dom_sf"/>
</dbReference>
<dbReference type="NCBIfam" id="TIGR01472">
    <property type="entry name" value="gmd"/>
    <property type="match status" value="1"/>
</dbReference>
<dbReference type="Gene3D" id="3.40.50.720">
    <property type="entry name" value="NAD(P)-binding Rossmann-like Domain"/>
    <property type="match status" value="1"/>
</dbReference>
<comment type="catalytic activity">
    <reaction evidence="5">
        <text>GDP-alpha-D-mannose = GDP-4-dehydro-alpha-D-rhamnose + H2O</text>
        <dbReference type="Rhea" id="RHEA:23820"/>
        <dbReference type="ChEBI" id="CHEBI:15377"/>
        <dbReference type="ChEBI" id="CHEBI:57527"/>
        <dbReference type="ChEBI" id="CHEBI:57964"/>
        <dbReference type="EC" id="4.2.1.47"/>
    </reaction>
</comment>
<sequence>MKKALITGITGQDGSYLAELLLDKGYQVHGIKRRSSLFNSQRIDHIYQDPHTEHQRLVLHYGDLTDSSNLTRILQEVQPDEVYNLGAQSHVAVSFESPEYTTDVDAMGTLRLLEAIRLLGREGTTKFYQASTSELYGLVKESPQSEQTPFHPRSPYGAAKLYAYWIAVNYREAYGLYACNGILFNHESPRRGETFVTRKVTRGLAHIAQGLETCLYVGNLNAKRDWGHARDYMQAAWMMLQQDKPEDFVIATGKQYSVRQFIEWAAGELGIALHFHGKGVDEIAVVDSVSGDAAPNVKPGDVLVRIDPRYFRPAEVETLLGDSTKAREKLGWEPETTAQQMCAEMVEEDLQAAKRHALLKANGHNVPLTREG</sequence>
<evidence type="ECO:0000313" key="7">
    <source>
        <dbReference type="EMBL" id="MDX6849040.1"/>
    </source>
</evidence>
<reference evidence="7 8" key="1">
    <citation type="submission" date="2023-11" db="EMBL/GenBank/DDBJ databases">
        <title>Gilvimarinus fulvus sp. nov., isolated from the surface of Kelp.</title>
        <authorList>
            <person name="Sun Y.Y."/>
            <person name="Gong Y."/>
            <person name="Du Z.J."/>
        </authorList>
    </citation>
    <scope>NUCLEOTIDE SEQUENCE [LARGE SCALE GENOMIC DNA]</scope>
    <source>
        <strain evidence="7 8">SDUM040013</strain>
    </source>
</reference>
<organism evidence="7 8">
    <name type="scientific">Gilvimarinus gilvus</name>
    <dbReference type="NCBI Taxonomy" id="3058038"/>
    <lineage>
        <taxon>Bacteria</taxon>
        <taxon>Pseudomonadati</taxon>
        <taxon>Pseudomonadota</taxon>
        <taxon>Gammaproteobacteria</taxon>
        <taxon>Cellvibrionales</taxon>
        <taxon>Cellvibrionaceae</taxon>
        <taxon>Gilvimarinus</taxon>
    </lineage>
</organism>
<comment type="function">
    <text evidence="5">Catalyzes the conversion of GDP-D-mannose to GDP-4-dehydro-6-deoxy-D-mannose.</text>
</comment>
<comment type="caution">
    <text evidence="5">Lacks conserved residue(s) required for the propagation of feature annotation.</text>
</comment>
<comment type="similarity">
    <text evidence="2 5">Belongs to the NAD(P)-dependent epimerase/dehydratase family. GDP-mannose 4,6-dehydratase subfamily.</text>
</comment>
<evidence type="ECO:0000256" key="2">
    <source>
        <dbReference type="ARBA" id="ARBA00009263"/>
    </source>
</evidence>
<dbReference type="Pfam" id="PF16363">
    <property type="entry name" value="GDP_Man_Dehyd"/>
    <property type="match status" value="1"/>
</dbReference>
<accession>A0ABU4RVZ3</accession>
<dbReference type="InterPro" id="IPR016040">
    <property type="entry name" value="NAD(P)-bd_dom"/>
</dbReference>
<evidence type="ECO:0000313" key="8">
    <source>
        <dbReference type="Proteomes" id="UP001273505"/>
    </source>
</evidence>
<dbReference type="EMBL" id="JAXAFO010000008">
    <property type="protein sequence ID" value="MDX6849040.1"/>
    <property type="molecule type" value="Genomic_DNA"/>
</dbReference>
<dbReference type="SUPFAM" id="SSF51735">
    <property type="entry name" value="NAD(P)-binding Rossmann-fold domains"/>
    <property type="match status" value="1"/>
</dbReference>
<keyword evidence="4 5" id="KW-0456">Lyase</keyword>
<evidence type="ECO:0000256" key="4">
    <source>
        <dbReference type="ARBA" id="ARBA00023239"/>
    </source>
</evidence>
<dbReference type="PANTHER" id="PTHR43715">
    <property type="entry name" value="GDP-MANNOSE 4,6-DEHYDRATASE"/>
    <property type="match status" value="1"/>
</dbReference>
<evidence type="ECO:0000256" key="1">
    <source>
        <dbReference type="ARBA" id="ARBA00001937"/>
    </source>
</evidence>
<name>A0ABU4RVZ3_9GAMM</name>
<dbReference type="Proteomes" id="UP001273505">
    <property type="component" value="Unassembled WGS sequence"/>
</dbReference>
<evidence type="ECO:0000259" key="6">
    <source>
        <dbReference type="Pfam" id="PF16363"/>
    </source>
</evidence>
<comment type="caution">
    <text evidence="7">The sequence shown here is derived from an EMBL/GenBank/DDBJ whole genome shotgun (WGS) entry which is preliminary data.</text>
</comment>
<dbReference type="CDD" id="cd05260">
    <property type="entry name" value="GDP_MD_SDR_e"/>
    <property type="match status" value="1"/>
</dbReference>
<dbReference type="GO" id="GO:0008446">
    <property type="term" value="F:GDP-mannose 4,6-dehydratase activity"/>
    <property type="evidence" value="ECO:0007669"/>
    <property type="project" value="UniProtKB-EC"/>
</dbReference>
<keyword evidence="5" id="KW-0521">NADP</keyword>
<evidence type="ECO:0000256" key="5">
    <source>
        <dbReference type="HAMAP-Rule" id="MF_00955"/>
    </source>
</evidence>
<feature type="domain" description="NAD(P)-binding" evidence="6">
    <location>
        <begin position="5"/>
        <end position="345"/>
    </location>
</feature>